<evidence type="ECO:0000313" key="2">
    <source>
        <dbReference type="Proteomes" id="UP000051639"/>
    </source>
</evidence>
<organism evidence="1 2">
    <name type="scientific">Limosilactobacillus ingluviei</name>
    <dbReference type="NCBI Taxonomy" id="148604"/>
    <lineage>
        <taxon>Bacteria</taxon>
        <taxon>Bacillati</taxon>
        <taxon>Bacillota</taxon>
        <taxon>Bacilli</taxon>
        <taxon>Lactobacillales</taxon>
        <taxon>Lactobacillaceae</taxon>
        <taxon>Limosilactobacillus</taxon>
    </lineage>
</organism>
<accession>A0A0R2H433</accession>
<dbReference type="PATRIC" id="fig|148604.4.peg.2078"/>
<reference evidence="1 2" key="1">
    <citation type="journal article" date="2015" name="Genome Announc.">
        <title>Expanding the biotechnology potential of lactobacilli through comparative genomics of 213 strains and associated genera.</title>
        <authorList>
            <person name="Sun Z."/>
            <person name="Harris H.M."/>
            <person name="McCann A."/>
            <person name="Guo C."/>
            <person name="Argimon S."/>
            <person name="Zhang W."/>
            <person name="Yang X."/>
            <person name="Jeffery I.B."/>
            <person name="Cooney J.C."/>
            <person name="Kagawa T.F."/>
            <person name="Liu W."/>
            <person name="Song Y."/>
            <person name="Salvetti E."/>
            <person name="Wrobel A."/>
            <person name="Rasinkangas P."/>
            <person name="Parkhill J."/>
            <person name="Rea M.C."/>
            <person name="O'Sullivan O."/>
            <person name="Ritari J."/>
            <person name="Douillard F.P."/>
            <person name="Paul Ross R."/>
            <person name="Yang R."/>
            <person name="Briner A.E."/>
            <person name="Felis G.E."/>
            <person name="de Vos W.M."/>
            <person name="Barrangou R."/>
            <person name="Klaenhammer T.R."/>
            <person name="Caufield P.W."/>
            <person name="Cui Y."/>
            <person name="Zhang H."/>
            <person name="O'Toole P.W."/>
        </authorList>
    </citation>
    <scope>NUCLEOTIDE SEQUENCE [LARGE SCALE GENOMIC DNA]</scope>
    <source>
        <strain evidence="1 2">DSM 14792</strain>
    </source>
</reference>
<proteinExistence type="predicted"/>
<comment type="caution">
    <text evidence="1">The sequence shown here is derived from an EMBL/GenBank/DDBJ whole genome shotgun (WGS) entry which is preliminary data.</text>
</comment>
<keyword evidence="2" id="KW-1185">Reference proteome</keyword>
<name>A0A0R2H433_9LACO</name>
<protein>
    <submittedName>
        <fullName evidence="1">Uncharacterized protein</fullName>
    </submittedName>
</protein>
<evidence type="ECO:0000313" key="1">
    <source>
        <dbReference type="EMBL" id="KRN44775.1"/>
    </source>
</evidence>
<gene>
    <name evidence="1" type="ORF">IV41_GL002008</name>
</gene>
<dbReference type="EMBL" id="JQBA01000009">
    <property type="protein sequence ID" value="KRN44775.1"/>
    <property type="molecule type" value="Genomic_DNA"/>
</dbReference>
<dbReference type="AlphaFoldDB" id="A0A0R2H433"/>
<sequence length="126" mass="14878">MPNKKRKEVLKMWQTTDLIAAEQYWFDRFCDRFGWQGSLRRQYPGVSSLCFTGPHGGIKQVDLDDELLFDQLNAVPRQRGQEILESWLIFSISNPDPLTQRNFDPTDRQYFHQLEQSAVHCHVYSN</sequence>
<dbReference type="Proteomes" id="UP000051639">
    <property type="component" value="Unassembled WGS sequence"/>
</dbReference>